<accession>A0A6A6Y4P4</accession>
<reference evidence="4" key="2">
    <citation type="submission" date="2020-04" db="EMBL/GenBank/DDBJ databases">
        <authorList>
            <consortium name="NCBI Genome Project"/>
        </authorList>
    </citation>
    <scope>NUCLEOTIDE SEQUENCE</scope>
    <source>
        <strain evidence="4">CBS 304.34</strain>
    </source>
</reference>
<dbReference type="EMBL" id="MU003716">
    <property type="protein sequence ID" value="KAF2803776.1"/>
    <property type="molecule type" value="Genomic_DNA"/>
</dbReference>
<dbReference type="GeneID" id="54462013"/>
<sequence length="79" mass="9087">MVIVWRGLCSLLSWVGLQPTWWSLQVFSQPLMRSYVRSDAMTPNVPVVASRTSLPFSTQWDTFACPDTLHFDQITEKPE</sequence>
<evidence type="ECO:0008006" key="5">
    <source>
        <dbReference type="Google" id="ProtNLM"/>
    </source>
</evidence>
<dbReference type="AlphaFoldDB" id="A0A6A6Y4P4"/>
<gene>
    <name evidence="2 4" type="ORF">BDZ99DRAFT_467905</name>
</gene>
<evidence type="ECO:0000313" key="2">
    <source>
        <dbReference type="EMBL" id="KAF2803776.1"/>
    </source>
</evidence>
<dbReference type="RefSeq" id="XP_033570740.1">
    <property type="nucleotide sequence ID" value="XM_033721120.1"/>
</dbReference>
<feature type="chain" id="PRO_5044628849" description="Secreted protein" evidence="1">
    <location>
        <begin position="24"/>
        <end position="79"/>
    </location>
</feature>
<evidence type="ECO:0000313" key="4">
    <source>
        <dbReference type="RefSeq" id="XP_033570740.1"/>
    </source>
</evidence>
<name>A0A6A6Y4P4_9PEZI</name>
<reference evidence="2 4" key="1">
    <citation type="journal article" date="2020" name="Stud. Mycol.">
        <title>101 Dothideomycetes genomes: a test case for predicting lifestyles and emergence of pathogens.</title>
        <authorList>
            <person name="Haridas S."/>
            <person name="Albert R."/>
            <person name="Binder M."/>
            <person name="Bloem J."/>
            <person name="Labutti K."/>
            <person name="Salamov A."/>
            <person name="Andreopoulos B."/>
            <person name="Baker S."/>
            <person name="Barry K."/>
            <person name="Bills G."/>
            <person name="Bluhm B."/>
            <person name="Cannon C."/>
            <person name="Castanera R."/>
            <person name="Culley D."/>
            <person name="Daum C."/>
            <person name="Ezra D."/>
            <person name="Gonzalez J."/>
            <person name="Henrissat B."/>
            <person name="Kuo A."/>
            <person name="Liang C."/>
            <person name="Lipzen A."/>
            <person name="Lutzoni F."/>
            <person name="Magnuson J."/>
            <person name="Mondo S."/>
            <person name="Nolan M."/>
            <person name="Ohm R."/>
            <person name="Pangilinan J."/>
            <person name="Park H.-J."/>
            <person name="Ramirez L."/>
            <person name="Alfaro M."/>
            <person name="Sun H."/>
            <person name="Tritt A."/>
            <person name="Yoshinaga Y."/>
            <person name="Zwiers L.-H."/>
            <person name="Turgeon B."/>
            <person name="Goodwin S."/>
            <person name="Spatafora J."/>
            <person name="Crous P."/>
            <person name="Grigoriev I."/>
        </authorList>
    </citation>
    <scope>NUCLEOTIDE SEQUENCE</scope>
    <source>
        <strain evidence="2 4">CBS 304.34</strain>
    </source>
</reference>
<reference evidence="4" key="3">
    <citation type="submission" date="2025-04" db="UniProtKB">
        <authorList>
            <consortium name="RefSeq"/>
        </authorList>
    </citation>
    <scope>IDENTIFICATION</scope>
    <source>
        <strain evidence="4">CBS 304.34</strain>
    </source>
</reference>
<evidence type="ECO:0000256" key="1">
    <source>
        <dbReference type="SAM" id="SignalP"/>
    </source>
</evidence>
<dbReference type="Proteomes" id="UP000504636">
    <property type="component" value="Unplaced"/>
</dbReference>
<keyword evidence="1" id="KW-0732">Signal</keyword>
<proteinExistence type="predicted"/>
<feature type="signal peptide" evidence="1">
    <location>
        <begin position="1"/>
        <end position="23"/>
    </location>
</feature>
<organism evidence="2">
    <name type="scientific">Mytilinidion resinicola</name>
    <dbReference type="NCBI Taxonomy" id="574789"/>
    <lineage>
        <taxon>Eukaryota</taxon>
        <taxon>Fungi</taxon>
        <taxon>Dikarya</taxon>
        <taxon>Ascomycota</taxon>
        <taxon>Pezizomycotina</taxon>
        <taxon>Dothideomycetes</taxon>
        <taxon>Pleosporomycetidae</taxon>
        <taxon>Mytilinidiales</taxon>
        <taxon>Mytilinidiaceae</taxon>
        <taxon>Mytilinidion</taxon>
    </lineage>
</organism>
<keyword evidence="3" id="KW-1185">Reference proteome</keyword>
<evidence type="ECO:0000313" key="3">
    <source>
        <dbReference type="Proteomes" id="UP000504636"/>
    </source>
</evidence>
<protein>
    <recommendedName>
        <fullName evidence="5">Secreted protein</fullName>
    </recommendedName>
</protein>